<protein>
    <submittedName>
        <fullName evidence="2">Uncharacterized protein</fullName>
    </submittedName>
</protein>
<name>A0ABP8CG17_9ACTN</name>
<keyword evidence="3" id="KW-1185">Reference proteome</keyword>
<evidence type="ECO:0000256" key="1">
    <source>
        <dbReference type="SAM" id="MobiDB-lite"/>
    </source>
</evidence>
<feature type="region of interest" description="Disordered" evidence="1">
    <location>
        <begin position="145"/>
        <end position="200"/>
    </location>
</feature>
<feature type="compositionally biased region" description="Basic and acidic residues" evidence="1">
    <location>
        <begin position="24"/>
        <end position="42"/>
    </location>
</feature>
<gene>
    <name evidence="2" type="ORF">GCM10022254_56000</name>
</gene>
<comment type="caution">
    <text evidence="2">The sequence shown here is derived from an EMBL/GenBank/DDBJ whole genome shotgun (WGS) entry which is preliminary data.</text>
</comment>
<feature type="compositionally biased region" description="Basic and acidic residues" evidence="1">
    <location>
        <begin position="66"/>
        <end position="77"/>
    </location>
</feature>
<feature type="compositionally biased region" description="Low complexity" evidence="1">
    <location>
        <begin position="145"/>
        <end position="159"/>
    </location>
</feature>
<accession>A0ABP8CG17</accession>
<feature type="region of interest" description="Disordered" evidence="1">
    <location>
        <begin position="1"/>
        <end position="77"/>
    </location>
</feature>
<evidence type="ECO:0000313" key="3">
    <source>
        <dbReference type="Proteomes" id="UP001501710"/>
    </source>
</evidence>
<sequence>MIAEAGSRAGTGGTSTSPAPSIPRLDDPLEPVPREPPRDAVRPDPMPRLPELPDVGPDRPLCADGTDGREGADGRDGADGCEGTDGCGGVGCLVVAGAGGVRPACANCPDRVVGDGRMDLGGCVTRVGGATSGYTTPVGLAGSAGSAGSTGCADSAGAAVGRDRGAMPQTSQKPSVSTWPVQPGWAHRFIAGSPSRSHTP</sequence>
<proteinExistence type="predicted"/>
<reference evidence="3" key="1">
    <citation type="journal article" date="2019" name="Int. J. Syst. Evol. Microbiol.">
        <title>The Global Catalogue of Microorganisms (GCM) 10K type strain sequencing project: providing services to taxonomists for standard genome sequencing and annotation.</title>
        <authorList>
            <consortium name="The Broad Institute Genomics Platform"/>
            <consortium name="The Broad Institute Genome Sequencing Center for Infectious Disease"/>
            <person name="Wu L."/>
            <person name="Ma J."/>
        </authorList>
    </citation>
    <scope>NUCLEOTIDE SEQUENCE [LARGE SCALE GENOMIC DNA]</scope>
    <source>
        <strain evidence="3">JCM 17440</strain>
    </source>
</reference>
<feature type="compositionally biased region" description="Low complexity" evidence="1">
    <location>
        <begin position="1"/>
        <end position="23"/>
    </location>
</feature>
<dbReference type="EMBL" id="BAABAS010000020">
    <property type="protein sequence ID" value="GAA4238754.1"/>
    <property type="molecule type" value="Genomic_DNA"/>
</dbReference>
<evidence type="ECO:0000313" key="2">
    <source>
        <dbReference type="EMBL" id="GAA4238754.1"/>
    </source>
</evidence>
<dbReference type="Proteomes" id="UP001501710">
    <property type="component" value="Unassembled WGS sequence"/>
</dbReference>
<feature type="compositionally biased region" description="Polar residues" evidence="1">
    <location>
        <begin position="168"/>
        <end position="180"/>
    </location>
</feature>
<organism evidence="2 3">
    <name type="scientific">Actinomadura meridiana</name>
    <dbReference type="NCBI Taxonomy" id="559626"/>
    <lineage>
        <taxon>Bacteria</taxon>
        <taxon>Bacillati</taxon>
        <taxon>Actinomycetota</taxon>
        <taxon>Actinomycetes</taxon>
        <taxon>Streptosporangiales</taxon>
        <taxon>Thermomonosporaceae</taxon>
        <taxon>Actinomadura</taxon>
    </lineage>
</organism>